<accession>A0A099KR60</accession>
<sequence length="72" mass="8140">MNNKEAFVFFKVKLDSGKSYMLNRKIVGDKISIWIQESESALKVSKVISTDLNIAAMGKKIFRQKRCKAGSI</sequence>
<proteinExistence type="predicted"/>
<reference evidence="1 2" key="1">
    <citation type="submission" date="2014-08" db="EMBL/GenBank/DDBJ databases">
        <title>Genomic and Phenotypic Diversity of Colwellia psychrerythraea strains from Disparate Marine Basins.</title>
        <authorList>
            <person name="Techtmann S.M."/>
            <person name="Stelling S.C."/>
            <person name="Utturkar S.M."/>
            <person name="Alshibli N."/>
            <person name="Harris A."/>
            <person name="Brown S.D."/>
            <person name="Hazen T.C."/>
        </authorList>
    </citation>
    <scope>NUCLEOTIDE SEQUENCE [LARGE SCALE GENOMIC DNA]</scope>
    <source>
        <strain evidence="1 2">ND2E</strain>
    </source>
</reference>
<dbReference type="EMBL" id="JQED01000018">
    <property type="protein sequence ID" value="KGJ92397.1"/>
    <property type="molecule type" value="Genomic_DNA"/>
</dbReference>
<evidence type="ECO:0000313" key="1">
    <source>
        <dbReference type="EMBL" id="KGJ92397.1"/>
    </source>
</evidence>
<evidence type="ECO:0000313" key="2">
    <source>
        <dbReference type="Proteomes" id="UP000029843"/>
    </source>
</evidence>
<dbReference type="AlphaFoldDB" id="A0A099KR60"/>
<comment type="caution">
    <text evidence="1">The sequence shown here is derived from an EMBL/GenBank/DDBJ whole genome shotgun (WGS) entry which is preliminary data.</text>
</comment>
<dbReference type="RefSeq" id="WP_223303602.1">
    <property type="nucleotide sequence ID" value="NZ_JQED01000018.1"/>
</dbReference>
<gene>
    <name evidence="1" type="ORF">ND2E_3009</name>
</gene>
<protein>
    <submittedName>
        <fullName evidence="1">Uncharacterized protein</fullName>
    </submittedName>
</protein>
<dbReference type="Proteomes" id="UP000029843">
    <property type="component" value="Unassembled WGS sequence"/>
</dbReference>
<organism evidence="1 2">
    <name type="scientific">Colwellia psychrerythraea</name>
    <name type="common">Vibrio psychroerythus</name>
    <dbReference type="NCBI Taxonomy" id="28229"/>
    <lineage>
        <taxon>Bacteria</taxon>
        <taxon>Pseudomonadati</taxon>
        <taxon>Pseudomonadota</taxon>
        <taxon>Gammaproteobacteria</taxon>
        <taxon>Alteromonadales</taxon>
        <taxon>Colwelliaceae</taxon>
        <taxon>Colwellia</taxon>
    </lineage>
</organism>
<name>A0A099KR60_COLPS</name>
<dbReference type="PATRIC" id="fig|28229.4.peg.2054"/>